<dbReference type="FunFam" id="3.30.160.60:FF:002716">
    <property type="entry name" value="Zinc finger protein 212"/>
    <property type="match status" value="1"/>
</dbReference>
<keyword evidence="13" id="KW-1185">Reference proteome</keyword>
<organism evidence="12 13">
    <name type="scientific">Nothocercus nigrocapillus</name>
    <dbReference type="NCBI Taxonomy" id="1977171"/>
    <lineage>
        <taxon>Eukaryota</taxon>
        <taxon>Metazoa</taxon>
        <taxon>Chordata</taxon>
        <taxon>Craniata</taxon>
        <taxon>Vertebrata</taxon>
        <taxon>Euteleostomi</taxon>
        <taxon>Archelosauria</taxon>
        <taxon>Archosauria</taxon>
        <taxon>Dinosauria</taxon>
        <taxon>Saurischia</taxon>
        <taxon>Theropoda</taxon>
        <taxon>Coelurosauria</taxon>
        <taxon>Aves</taxon>
        <taxon>Palaeognathae</taxon>
        <taxon>Tinamiformes</taxon>
        <taxon>Tinamidae</taxon>
        <taxon>Nothocercus</taxon>
    </lineage>
</organism>
<sequence length="69" mass="7720">HTGERPYGCPECGKSFVCKGDLQVHVQLHTGERPFLCGRGFCRRVELQAHVLVHADEQPFTCSECGKSF</sequence>
<comment type="subcellular location">
    <subcellularLocation>
        <location evidence="1">Nucleus</location>
    </subcellularLocation>
</comment>
<dbReference type="PROSITE" id="PS50157">
    <property type="entry name" value="ZINC_FINGER_C2H2_2"/>
    <property type="match status" value="3"/>
</dbReference>
<dbReference type="InterPro" id="IPR013087">
    <property type="entry name" value="Znf_C2H2_type"/>
</dbReference>
<dbReference type="SUPFAM" id="SSF57667">
    <property type="entry name" value="beta-beta-alpha zinc fingers"/>
    <property type="match status" value="2"/>
</dbReference>
<name>A0A851TS54_9AVES</name>
<evidence type="ECO:0000313" key="12">
    <source>
        <dbReference type="EMBL" id="NXD18280.1"/>
    </source>
</evidence>
<gene>
    <name evidence="12" type="primary">Zg7</name>
    <name evidence="12" type="ORF">NOTNIG_R08584</name>
</gene>
<dbReference type="Gene3D" id="3.30.160.60">
    <property type="entry name" value="Classic Zinc Finger"/>
    <property type="match status" value="2"/>
</dbReference>
<evidence type="ECO:0000256" key="4">
    <source>
        <dbReference type="ARBA" id="ARBA00022771"/>
    </source>
</evidence>
<evidence type="ECO:0000256" key="9">
    <source>
        <dbReference type="ARBA" id="ARBA00023242"/>
    </source>
</evidence>
<feature type="domain" description="C2H2-type" evidence="11">
    <location>
        <begin position="60"/>
        <end position="69"/>
    </location>
</feature>
<keyword evidence="7" id="KW-0238">DNA-binding</keyword>
<dbReference type="InterPro" id="IPR036236">
    <property type="entry name" value="Znf_C2H2_sf"/>
</dbReference>
<dbReference type="EMBL" id="WBNA01000730">
    <property type="protein sequence ID" value="NXD18280.1"/>
    <property type="molecule type" value="Genomic_DNA"/>
</dbReference>
<protein>
    <submittedName>
        <fullName evidence="12">ZG7 protein</fullName>
    </submittedName>
</protein>
<dbReference type="Proteomes" id="UP000661971">
    <property type="component" value="Unassembled WGS sequence"/>
</dbReference>
<keyword evidence="2" id="KW-0479">Metal-binding</keyword>
<dbReference type="PANTHER" id="PTHR24388">
    <property type="entry name" value="ZINC FINGER PROTEIN"/>
    <property type="match status" value="1"/>
</dbReference>
<dbReference type="GO" id="GO:0000978">
    <property type="term" value="F:RNA polymerase II cis-regulatory region sequence-specific DNA binding"/>
    <property type="evidence" value="ECO:0007669"/>
    <property type="project" value="TreeGrafter"/>
</dbReference>
<evidence type="ECO:0000256" key="10">
    <source>
        <dbReference type="PROSITE-ProRule" id="PRU00042"/>
    </source>
</evidence>
<keyword evidence="4 10" id="KW-0863">Zinc-finger</keyword>
<keyword evidence="9" id="KW-0539">Nucleus</keyword>
<feature type="non-terminal residue" evidence="12">
    <location>
        <position position="1"/>
    </location>
</feature>
<proteinExistence type="predicted"/>
<keyword evidence="5" id="KW-0862">Zinc</keyword>
<reference evidence="13" key="1">
    <citation type="submission" date="2023-07" db="EMBL/GenBank/DDBJ databases">
        <title>Bird 10,000 Genomes (B10K) Project - Family phase.</title>
        <authorList>
            <person name="Zhang G."/>
        </authorList>
    </citation>
    <scope>NUCLEOTIDE SEQUENCE [LARGE SCALE GENOMIC DNA]</scope>
</reference>
<evidence type="ECO:0000256" key="6">
    <source>
        <dbReference type="ARBA" id="ARBA00023015"/>
    </source>
</evidence>
<evidence type="ECO:0000313" key="13">
    <source>
        <dbReference type="Proteomes" id="UP000661971"/>
    </source>
</evidence>
<evidence type="ECO:0000256" key="8">
    <source>
        <dbReference type="ARBA" id="ARBA00023163"/>
    </source>
</evidence>
<dbReference type="GO" id="GO:0008270">
    <property type="term" value="F:zinc ion binding"/>
    <property type="evidence" value="ECO:0007669"/>
    <property type="project" value="UniProtKB-KW"/>
</dbReference>
<dbReference type="AlphaFoldDB" id="A0A851TS54"/>
<keyword evidence="6" id="KW-0805">Transcription regulation</keyword>
<keyword evidence="3" id="KW-0677">Repeat</keyword>
<keyword evidence="8" id="KW-0804">Transcription</keyword>
<evidence type="ECO:0000256" key="3">
    <source>
        <dbReference type="ARBA" id="ARBA00022737"/>
    </source>
</evidence>
<dbReference type="PROSITE" id="PS00028">
    <property type="entry name" value="ZINC_FINGER_C2H2_1"/>
    <property type="match status" value="1"/>
</dbReference>
<feature type="domain" description="C2H2-type" evidence="11">
    <location>
        <begin position="37"/>
        <end position="59"/>
    </location>
</feature>
<dbReference type="Pfam" id="PF00096">
    <property type="entry name" value="zf-C2H2"/>
    <property type="match status" value="1"/>
</dbReference>
<dbReference type="SMART" id="SM00355">
    <property type="entry name" value="ZnF_C2H2"/>
    <property type="match status" value="2"/>
</dbReference>
<evidence type="ECO:0000259" key="11">
    <source>
        <dbReference type="PROSITE" id="PS50157"/>
    </source>
</evidence>
<comment type="caution">
    <text evidence="12">The sequence shown here is derived from an EMBL/GenBank/DDBJ whole genome shotgun (WGS) entry which is preliminary data.</text>
</comment>
<dbReference type="InterPro" id="IPR050527">
    <property type="entry name" value="Snail/Krueppel_Znf"/>
</dbReference>
<evidence type="ECO:0000256" key="1">
    <source>
        <dbReference type="ARBA" id="ARBA00004123"/>
    </source>
</evidence>
<accession>A0A851TS54</accession>
<evidence type="ECO:0000256" key="7">
    <source>
        <dbReference type="ARBA" id="ARBA00023125"/>
    </source>
</evidence>
<evidence type="ECO:0000256" key="5">
    <source>
        <dbReference type="ARBA" id="ARBA00022833"/>
    </source>
</evidence>
<feature type="non-terminal residue" evidence="12">
    <location>
        <position position="69"/>
    </location>
</feature>
<dbReference type="PANTHER" id="PTHR24388:SF54">
    <property type="entry name" value="PROTEIN ESCARGOT"/>
    <property type="match status" value="1"/>
</dbReference>
<dbReference type="GO" id="GO:0005634">
    <property type="term" value="C:nucleus"/>
    <property type="evidence" value="ECO:0007669"/>
    <property type="project" value="UniProtKB-SubCell"/>
</dbReference>
<dbReference type="GO" id="GO:0000981">
    <property type="term" value="F:DNA-binding transcription factor activity, RNA polymerase II-specific"/>
    <property type="evidence" value="ECO:0007669"/>
    <property type="project" value="TreeGrafter"/>
</dbReference>
<evidence type="ECO:0000256" key="2">
    <source>
        <dbReference type="ARBA" id="ARBA00022723"/>
    </source>
</evidence>
<dbReference type="Pfam" id="PF13894">
    <property type="entry name" value="zf-C2H2_4"/>
    <property type="match status" value="1"/>
</dbReference>
<feature type="domain" description="C2H2-type" evidence="11">
    <location>
        <begin position="7"/>
        <end position="34"/>
    </location>
</feature>